<dbReference type="EMBL" id="JAYWIO010000005">
    <property type="protein sequence ID" value="KAK7261083.1"/>
    <property type="molecule type" value="Genomic_DNA"/>
</dbReference>
<accession>A0AAN9HYQ1</accession>
<proteinExistence type="predicted"/>
<name>A0AAN9HYQ1_CROPI</name>
<sequence>MIAIMAALATNQPLFPTMSPIVWKLAERLGTSGPKARVPVRQQFLGRIHTVESKTRTVRESEFIRRIKEVHFILENQEVLRTSAYIYKDGGGVKSAPCIIPSQLKKQIADERIKVRELTSLDRDQSTC</sequence>
<evidence type="ECO:0000313" key="1">
    <source>
        <dbReference type="EMBL" id="KAK7261083.1"/>
    </source>
</evidence>
<comment type="caution">
    <text evidence="1">The sequence shown here is derived from an EMBL/GenBank/DDBJ whole genome shotgun (WGS) entry which is preliminary data.</text>
</comment>
<gene>
    <name evidence="1" type="ORF">RIF29_27387</name>
</gene>
<protein>
    <submittedName>
        <fullName evidence="1">Uncharacterized protein</fullName>
    </submittedName>
</protein>
<dbReference type="AlphaFoldDB" id="A0AAN9HYQ1"/>
<organism evidence="1 2">
    <name type="scientific">Crotalaria pallida</name>
    <name type="common">Smooth rattlebox</name>
    <name type="synonym">Crotalaria striata</name>
    <dbReference type="NCBI Taxonomy" id="3830"/>
    <lineage>
        <taxon>Eukaryota</taxon>
        <taxon>Viridiplantae</taxon>
        <taxon>Streptophyta</taxon>
        <taxon>Embryophyta</taxon>
        <taxon>Tracheophyta</taxon>
        <taxon>Spermatophyta</taxon>
        <taxon>Magnoliopsida</taxon>
        <taxon>eudicotyledons</taxon>
        <taxon>Gunneridae</taxon>
        <taxon>Pentapetalae</taxon>
        <taxon>rosids</taxon>
        <taxon>fabids</taxon>
        <taxon>Fabales</taxon>
        <taxon>Fabaceae</taxon>
        <taxon>Papilionoideae</taxon>
        <taxon>50 kb inversion clade</taxon>
        <taxon>genistoids sensu lato</taxon>
        <taxon>core genistoids</taxon>
        <taxon>Crotalarieae</taxon>
        <taxon>Crotalaria</taxon>
    </lineage>
</organism>
<dbReference type="Proteomes" id="UP001372338">
    <property type="component" value="Unassembled WGS sequence"/>
</dbReference>
<keyword evidence="2" id="KW-1185">Reference proteome</keyword>
<reference evidence="1 2" key="1">
    <citation type="submission" date="2024-01" db="EMBL/GenBank/DDBJ databases">
        <title>The genomes of 5 underutilized Papilionoideae crops provide insights into root nodulation and disease resistanc.</title>
        <authorList>
            <person name="Yuan L."/>
        </authorList>
    </citation>
    <scope>NUCLEOTIDE SEQUENCE [LARGE SCALE GENOMIC DNA]</scope>
    <source>
        <strain evidence="1">ZHUSHIDOU_FW_LH</strain>
        <tissue evidence="1">Leaf</tissue>
    </source>
</reference>
<evidence type="ECO:0000313" key="2">
    <source>
        <dbReference type="Proteomes" id="UP001372338"/>
    </source>
</evidence>